<dbReference type="SUPFAM" id="SSF48498">
    <property type="entry name" value="Tetracyclin repressor-like, C-terminal domain"/>
    <property type="match status" value="1"/>
</dbReference>
<protein>
    <submittedName>
        <fullName evidence="6">Transcriptional regulator, TetR family</fullName>
    </submittedName>
</protein>
<dbReference type="Pfam" id="PF13305">
    <property type="entry name" value="TetR_C_33"/>
    <property type="match status" value="1"/>
</dbReference>
<evidence type="ECO:0000256" key="2">
    <source>
        <dbReference type="ARBA" id="ARBA00023125"/>
    </source>
</evidence>
<keyword evidence="7" id="KW-1185">Reference proteome</keyword>
<dbReference type="OrthoDB" id="71867at2"/>
<dbReference type="InterPro" id="IPR001647">
    <property type="entry name" value="HTH_TetR"/>
</dbReference>
<keyword evidence="3" id="KW-0804">Transcription</keyword>
<evidence type="ECO:0000256" key="1">
    <source>
        <dbReference type="ARBA" id="ARBA00023015"/>
    </source>
</evidence>
<feature type="domain" description="HTH tetR-type" evidence="5">
    <location>
        <begin position="5"/>
        <end position="65"/>
    </location>
</feature>
<name>A0A1G9FYA8_9ACTN</name>
<dbReference type="AlphaFoldDB" id="A0A1G9FYA8"/>
<sequence length="184" mass="19338">MARANLSTEAVVDLAVGLIDAGGPEDLTLAKVAGAAGVSSPSLYKHVANLVELRSLVSARVAGELAEAVRTAAVGRAGEDAIRACMHAWRDYARAHPRRYAALIQRPEPRTGKAAQSLLESVFAVLRGLDLAEDELVHATRCVRAAVHGFAVLESGGGFGLPEDIDESFARMVEMVVAGVRARA</sequence>
<dbReference type="Gene3D" id="1.10.10.60">
    <property type="entry name" value="Homeodomain-like"/>
    <property type="match status" value="1"/>
</dbReference>
<organism evidence="6 7">
    <name type="scientific">Glycomyces sambucus</name>
    <dbReference type="NCBI Taxonomy" id="380244"/>
    <lineage>
        <taxon>Bacteria</taxon>
        <taxon>Bacillati</taxon>
        <taxon>Actinomycetota</taxon>
        <taxon>Actinomycetes</taxon>
        <taxon>Glycomycetales</taxon>
        <taxon>Glycomycetaceae</taxon>
        <taxon>Glycomyces</taxon>
    </lineage>
</organism>
<dbReference type="SUPFAM" id="SSF46689">
    <property type="entry name" value="Homeodomain-like"/>
    <property type="match status" value="1"/>
</dbReference>
<gene>
    <name evidence="6" type="ORF">SAMN05216298_2108</name>
</gene>
<dbReference type="PANTHER" id="PTHR30055:SF151">
    <property type="entry name" value="TRANSCRIPTIONAL REGULATORY PROTEIN"/>
    <property type="match status" value="1"/>
</dbReference>
<evidence type="ECO:0000256" key="3">
    <source>
        <dbReference type="ARBA" id="ARBA00023163"/>
    </source>
</evidence>
<keyword evidence="2 4" id="KW-0238">DNA-binding</keyword>
<dbReference type="InterPro" id="IPR025996">
    <property type="entry name" value="MT1864/Rv1816-like_C"/>
</dbReference>
<dbReference type="InterPro" id="IPR009057">
    <property type="entry name" value="Homeodomain-like_sf"/>
</dbReference>
<dbReference type="Gene3D" id="1.10.357.10">
    <property type="entry name" value="Tetracycline Repressor, domain 2"/>
    <property type="match status" value="1"/>
</dbReference>
<feature type="DNA-binding region" description="H-T-H motif" evidence="4">
    <location>
        <begin position="28"/>
        <end position="47"/>
    </location>
</feature>
<dbReference type="RefSeq" id="WP_091047309.1">
    <property type="nucleotide sequence ID" value="NZ_FNGF01000002.1"/>
</dbReference>
<accession>A0A1G9FYA8</accession>
<dbReference type="STRING" id="380244.SAMN05216298_2108"/>
<evidence type="ECO:0000313" key="7">
    <source>
        <dbReference type="Proteomes" id="UP000198662"/>
    </source>
</evidence>
<reference evidence="7" key="1">
    <citation type="submission" date="2016-10" db="EMBL/GenBank/DDBJ databases">
        <authorList>
            <person name="Varghese N."/>
            <person name="Submissions S."/>
        </authorList>
    </citation>
    <scope>NUCLEOTIDE SEQUENCE [LARGE SCALE GENOMIC DNA]</scope>
    <source>
        <strain evidence="7">CGMCC 4.3147</strain>
    </source>
</reference>
<dbReference type="InterPro" id="IPR050109">
    <property type="entry name" value="HTH-type_TetR-like_transc_reg"/>
</dbReference>
<evidence type="ECO:0000313" key="6">
    <source>
        <dbReference type="EMBL" id="SDK93431.1"/>
    </source>
</evidence>
<dbReference type="Proteomes" id="UP000198662">
    <property type="component" value="Unassembled WGS sequence"/>
</dbReference>
<keyword evidence="1" id="KW-0805">Transcription regulation</keyword>
<proteinExistence type="predicted"/>
<evidence type="ECO:0000259" key="5">
    <source>
        <dbReference type="PROSITE" id="PS50977"/>
    </source>
</evidence>
<dbReference type="PANTHER" id="PTHR30055">
    <property type="entry name" value="HTH-TYPE TRANSCRIPTIONAL REGULATOR RUTR"/>
    <property type="match status" value="1"/>
</dbReference>
<evidence type="ECO:0000256" key="4">
    <source>
        <dbReference type="PROSITE-ProRule" id="PRU00335"/>
    </source>
</evidence>
<dbReference type="GO" id="GO:0003700">
    <property type="term" value="F:DNA-binding transcription factor activity"/>
    <property type="evidence" value="ECO:0007669"/>
    <property type="project" value="TreeGrafter"/>
</dbReference>
<dbReference type="GO" id="GO:0000976">
    <property type="term" value="F:transcription cis-regulatory region binding"/>
    <property type="evidence" value="ECO:0007669"/>
    <property type="project" value="TreeGrafter"/>
</dbReference>
<dbReference type="EMBL" id="FNGF01000002">
    <property type="protein sequence ID" value="SDK93431.1"/>
    <property type="molecule type" value="Genomic_DNA"/>
</dbReference>
<dbReference type="PROSITE" id="PS50977">
    <property type="entry name" value="HTH_TETR_2"/>
    <property type="match status" value="1"/>
</dbReference>
<dbReference type="InterPro" id="IPR036271">
    <property type="entry name" value="Tet_transcr_reg_TetR-rel_C_sf"/>
</dbReference>